<dbReference type="Proteomes" id="UP000634136">
    <property type="component" value="Unassembled WGS sequence"/>
</dbReference>
<keyword evidence="2" id="KW-0732">Signal</keyword>
<evidence type="ECO:0000256" key="5">
    <source>
        <dbReference type="ARBA" id="ARBA00046288"/>
    </source>
</evidence>
<dbReference type="GO" id="GO:0012505">
    <property type="term" value="C:endomembrane system"/>
    <property type="evidence" value="ECO:0007669"/>
    <property type="project" value="UniProtKB-SubCell"/>
</dbReference>
<comment type="caution">
    <text evidence="6">The sequence shown here is derived from an EMBL/GenBank/DDBJ whole genome shotgun (WGS) entry which is preliminary data.</text>
</comment>
<proteinExistence type="predicted"/>
<evidence type="ECO:0000256" key="4">
    <source>
        <dbReference type="ARBA" id="ARBA00023136"/>
    </source>
</evidence>
<evidence type="ECO:0000313" key="7">
    <source>
        <dbReference type="Proteomes" id="UP000634136"/>
    </source>
</evidence>
<sequence>MANWKPNDPNPCVWFGVQCVEDKVQMLNLSGLSLAGTLAPELGKLTHLKSRWEVPLPRALRAIYQHEESTNPHFIKLEPHQNLVLLVLQQNQQNLYRVPLSLHNLGLLSEQLFVDNSTSHITTEIGCMNRKFGHCFSCKRCAVENKIQCVADQFQTMEHGRVASHSNSRNNCKMS</sequence>
<dbReference type="AlphaFoldDB" id="A0A834WVE5"/>
<evidence type="ECO:0000256" key="2">
    <source>
        <dbReference type="ARBA" id="ARBA00022729"/>
    </source>
</evidence>
<comment type="subcellular location">
    <subcellularLocation>
        <location evidence="5">Endomembrane system</location>
        <topology evidence="5">Single-pass type I membrane protein</topology>
    </subcellularLocation>
</comment>
<keyword evidence="7" id="KW-1185">Reference proteome</keyword>
<protein>
    <submittedName>
        <fullName evidence="6">Protein MALE DISCOVERER 2-like</fullName>
    </submittedName>
</protein>
<keyword evidence="4" id="KW-0472">Membrane</keyword>
<keyword evidence="3" id="KW-1133">Transmembrane helix</keyword>
<dbReference type="EMBL" id="JAAIUW010000005">
    <property type="protein sequence ID" value="KAF7832999.1"/>
    <property type="molecule type" value="Genomic_DNA"/>
</dbReference>
<evidence type="ECO:0000256" key="3">
    <source>
        <dbReference type="ARBA" id="ARBA00022989"/>
    </source>
</evidence>
<keyword evidence="1" id="KW-0812">Transmembrane</keyword>
<dbReference type="Gene3D" id="3.80.10.10">
    <property type="entry name" value="Ribonuclease Inhibitor"/>
    <property type="match status" value="1"/>
</dbReference>
<evidence type="ECO:0000313" key="6">
    <source>
        <dbReference type="EMBL" id="KAF7832999.1"/>
    </source>
</evidence>
<name>A0A834WVE5_9FABA</name>
<evidence type="ECO:0000256" key="1">
    <source>
        <dbReference type="ARBA" id="ARBA00022692"/>
    </source>
</evidence>
<reference evidence="6" key="1">
    <citation type="submission" date="2020-09" db="EMBL/GenBank/DDBJ databases">
        <title>Genome-Enabled Discovery of Anthraquinone Biosynthesis in Senna tora.</title>
        <authorList>
            <person name="Kang S.-H."/>
            <person name="Pandey R.P."/>
            <person name="Lee C.-M."/>
            <person name="Sim J.-S."/>
            <person name="Jeong J.-T."/>
            <person name="Choi B.-S."/>
            <person name="Jung M."/>
            <person name="Ginzburg D."/>
            <person name="Zhao K."/>
            <person name="Won S.Y."/>
            <person name="Oh T.-J."/>
            <person name="Yu Y."/>
            <person name="Kim N.-H."/>
            <person name="Lee O.R."/>
            <person name="Lee T.-H."/>
            <person name="Bashyal P."/>
            <person name="Kim T.-S."/>
            <person name="Lee W.-H."/>
            <person name="Kawkins C."/>
            <person name="Kim C.-K."/>
            <person name="Kim J.S."/>
            <person name="Ahn B.O."/>
            <person name="Rhee S.Y."/>
            <person name="Sohng J.K."/>
        </authorList>
    </citation>
    <scope>NUCLEOTIDE SEQUENCE</scope>
    <source>
        <tissue evidence="6">Leaf</tissue>
    </source>
</reference>
<accession>A0A834WVE5</accession>
<organism evidence="6 7">
    <name type="scientific">Senna tora</name>
    <dbReference type="NCBI Taxonomy" id="362788"/>
    <lineage>
        <taxon>Eukaryota</taxon>
        <taxon>Viridiplantae</taxon>
        <taxon>Streptophyta</taxon>
        <taxon>Embryophyta</taxon>
        <taxon>Tracheophyta</taxon>
        <taxon>Spermatophyta</taxon>
        <taxon>Magnoliopsida</taxon>
        <taxon>eudicotyledons</taxon>
        <taxon>Gunneridae</taxon>
        <taxon>Pentapetalae</taxon>
        <taxon>rosids</taxon>
        <taxon>fabids</taxon>
        <taxon>Fabales</taxon>
        <taxon>Fabaceae</taxon>
        <taxon>Caesalpinioideae</taxon>
        <taxon>Cassia clade</taxon>
        <taxon>Senna</taxon>
    </lineage>
</organism>
<dbReference type="PANTHER" id="PTHR46084">
    <property type="entry name" value="PROTEIN MALE DISCOVERER 2"/>
    <property type="match status" value="1"/>
</dbReference>
<dbReference type="PANTHER" id="PTHR46084:SF1">
    <property type="entry name" value="PROTEIN MALE DISCOVERER 2"/>
    <property type="match status" value="1"/>
</dbReference>
<gene>
    <name evidence="6" type="ORF">G2W53_015332</name>
</gene>
<dbReference type="InterPro" id="IPR032675">
    <property type="entry name" value="LRR_dom_sf"/>
</dbReference>
<dbReference type="OrthoDB" id="1738109at2759"/>